<evidence type="ECO:0000313" key="4">
    <source>
        <dbReference type="EMBL" id="NVP30451.1"/>
    </source>
</evidence>
<feature type="transmembrane region" description="Helical" evidence="1">
    <location>
        <begin position="41"/>
        <end position="58"/>
    </location>
</feature>
<evidence type="ECO:0000259" key="2">
    <source>
        <dbReference type="Pfam" id="PF02517"/>
    </source>
</evidence>
<keyword evidence="1" id="KW-0472">Membrane</keyword>
<dbReference type="GO" id="GO:0008237">
    <property type="term" value="F:metallopeptidase activity"/>
    <property type="evidence" value="ECO:0007669"/>
    <property type="project" value="UniProtKB-KW"/>
</dbReference>
<dbReference type="GO" id="GO:0080120">
    <property type="term" value="P:CAAX-box protein maturation"/>
    <property type="evidence" value="ECO:0007669"/>
    <property type="project" value="UniProtKB-ARBA"/>
</dbReference>
<evidence type="ECO:0000256" key="1">
    <source>
        <dbReference type="SAM" id="Phobius"/>
    </source>
</evidence>
<dbReference type="EMBL" id="JABYQV010000003">
    <property type="protein sequence ID" value="NVP30451.1"/>
    <property type="molecule type" value="Genomic_DNA"/>
</dbReference>
<keyword evidence="6" id="KW-1185">Reference proteome</keyword>
<name>A0A7Y7URB3_9SPHN</name>
<evidence type="ECO:0000313" key="3">
    <source>
        <dbReference type="EMBL" id="NNG55197.1"/>
    </source>
</evidence>
<comment type="caution">
    <text evidence="4">The sequence shown here is derived from an EMBL/GenBank/DDBJ whole genome shotgun (WGS) entry which is preliminary data.</text>
</comment>
<dbReference type="InterPro" id="IPR003675">
    <property type="entry name" value="Rce1/LyrA-like_dom"/>
</dbReference>
<keyword evidence="1" id="KW-1133">Transmembrane helix</keyword>
<dbReference type="PANTHER" id="PTHR39430">
    <property type="entry name" value="MEMBRANE-ASSOCIATED PROTEASE-RELATED"/>
    <property type="match status" value="1"/>
</dbReference>
<dbReference type="RefSeq" id="WP_170171658.1">
    <property type="nucleotide sequence ID" value="NZ_JABEOV010000027.1"/>
</dbReference>
<evidence type="ECO:0000313" key="6">
    <source>
        <dbReference type="Proteomes" id="UP000557656"/>
    </source>
</evidence>
<dbReference type="AlphaFoldDB" id="A0A7Y7URB3"/>
<gene>
    <name evidence="3" type="ORF">HKX05_17780</name>
    <name evidence="4" type="ORF">HLV41_05295</name>
</gene>
<proteinExistence type="predicted"/>
<keyword evidence="1" id="KW-0812">Transmembrane</keyword>
<organism evidence="4 5">
    <name type="scientific">Sphingomonas sanguinis</name>
    <dbReference type="NCBI Taxonomy" id="33051"/>
    <lineage>
        <taxon>Bacteria</taxon>
        <taxon>Pseudomonadati</taxon>
        <taxon>Pseudomonadota</taxon>
        <taxon>Alphaproteobacteria</taxon>
        <taxon>Sphingomonadales</taxon>
        <taxon>Sphingomonadaceae</taxon>
        <taxon>Sphingomonas</taxon>
    </lineage>
</organism>
<dbReference type="GO" id="GO:0006508">
    <property type="term" value="P:proteolysis"/>
    <property type="evidence" value="ECO:0007669"/>
    <property type="project" value="UniProtKB-KW"/>
</dbReference>
<dbReference type="PANTHER" id="PTHR39430:SF1">
    <property type="entry name" value="PROTEASE"/>
    <property type="match status" value="1"/>
</dbReference>
<dbReference type="Pfam" id="PF02517">
    <property type="entry name" value="Rce1-like"/>
    <property type="match status" value="1"/>
</dbReference>
<keyword evidence="4" id="KW-0482">Metalloprotease</keyword>
<evidence type="ECO:0000313" key="5">
    <source>
        <dbReference type="Proteomes" id="UP000531581"/>
    </source>
</evidence>
<feature type="domain" description="CAAX prenyl protease 2/Lysostaphin resistance protein A-like" evidence="2">
    <location>
        <begin position="110"/>
        <end position="202"/>
    </location>
</feature>
<feature type="transmembrane region" description="Helical" evidence="1">
    <location>
        <begin position="106"/>
        <end position="124"/>
    </location>
</feature>
<sequence>MTQPVRNAAMAAIGLVLITLWLRFGPGLVGGWVSEGAWGEAGFTVAVLGPMLLLGWVGRRLAGIGGAGGAWGRSLGFGALTGLGGLLLATGYAALAGTLVRGADAAVGPLLALGLIVIAVQVAAEEMVFRGWLQPVLQSLAGRWVAVPLVAALFAALHLVAGGASGGVALLNLFLGGILFGLIAAGRLGLPGAMAAHFAWNAGEQLLLGLDPNPGVGAFGALLDLDLRGASLWGGSDQGLNGSWAMSLSLVALVVGWLLAARRSEAA</sequence>
<feature type="transmembrane region" description="Helical" evidence="1">
    <location>
        <begin position="167"/>
        <end position="185"/>
    </location>
</feature>
<feature type="transmembrane region" description="Helical" evidence="1">
    <location>
        <begin position="70"/>
        <end position="94"/>
    </location>
</feature>
<dbReference type="EMBL" id="JABEOV010000027">
    <property type="protein sequence ID" value="NNG55197.1"/>
    <property type="molecule type" value="Genomic_DNA"/>
</dbReference>
<accession>A0A7Y7URB3</accession>
<keyword evidence="4" id="KW-0645">Protease</keyword>
<dbReference type="GO" id="GO:0004175">
    <property type="term" value="F:endopeptidase activity"/>
    <property type="evidence" value="ECO:0007669"/>
    <property type="project" value="UniProtKB-ARBA"/>
</dbReference>
<feature type="transmembrane region" description="Helical" evidence="1">
    <location>
        <begin position="144"/>
        <end position="161"/>
    </location>
</feature>
<feature type="transmembrane region" description="Helical" evidence="1">
    <location>
        <begin position="243"/>
        <end position="261"/>
    </location>
</feature>
<dbReference type="Proteomes" id="UP000557656">
    <property type="component" value="Unassembled WGS sequence"/>
</dbReference>
<protein>
    <submittedName>
        <fullName evidence="4">CPBP family intramembrane metalloprotease</fullName>
    </submittedName>
</protein>
<keyword evidence="4" id="KW-0378">Hydrolase</keyword>
<reference evidence="5 6" key="1">
    <citation type="submission" date="2020-05" db="EMBL/GenBank/DDBJ databases">
        <title>Draft Genome Sequences of Sphingomonas sp. Isolated from the International Space Station.</title>
        <authorList>
            <person name="Bijlani S."/>
            <person name="Singh N.K."/>
            <person name="Mason C.E."/>
            <person name="Wang C.C."/>
            <person name="Venkateswaran K."/>
        </authorList>
    </citation>
    <scope>NUCLEOTIDE SEQUENCE [LARGE SCALE GENOMIC DNA]</scope>
    <source>
        <strain evidence="3 6">IIF7SW-B5</strain>
        <strain evidence="4">ISS-IIF7SWP</strain>
    </source>
</reference>
<dbReference type="Proteomes" id="UP000531581">
    <property type="component" value="Unassembled WGS sequence"/>
</dbReference>